<accession>A0ABY0HBJ3</accession>
<organism evidence="3 4">
    <name type="scientific">Monosporascus cannonballus</name>
    <dbReference type="NCBI Taxonomy" id="155416"/>
    <lineage>
        <taxon>Eukaryota</taxon>
        <taxon>Fungi</taxon>
        <taxon>Dikarya</taxon>
        <taxon>Ascomycota</taxon>
        <taxon>Pezizomycotina</taxon>
        <taxon>Sordariomycetes</taxon>
        <taxon>Xylariomycetidae</taxon>
        <taxon>Xylariales</taxon>
        <taxon>Xylariales incertae sedis</taxon>
        <taxon>Monosporascus</taxon>
    </lineage>
</organism>
<dbReference type="PANTHER" id="PTHR34883">
    <property type="entry name" value="SERINE-RICH PROTEIN, PUTATIVE-RELATED-RELATED"/>
    <property type="match status" value="1"/>
</dbReference>
<sequence>MHFLHPLLLAPVALARPWAMPQEVTNPPPTMDGGEGEAAPPEEPAMTGRVIPVVVGGQQDVFVPNVVKASVGDVVQFQFSAGNHTVTQSPADAACVPLQMTDPTAVHSGHIPFEAGQATVGVFEMPVVSTDTMFMYCATGPHCQLGQIMVINPTDDQQVVDYAKLAQAAPENIDGTEVVGGTVSEIPLEQAAFDPPPPEEGETPPPPGEAPPAEVPGEEAPVEAPVEAPAEGETPAEGEAPPTEPPPAEEPAAPEQPPAKNPGIVIVPLPSSADAPAATEMPAAAGESGTTTVFVTVTAAAATATA</sequence>
<keyword evidence="4" id="KW-1185">Reference proteome</keyword>
<evidence type="ECO:0000313" key="4">
    <source>
        <dbReference type="Proteomes" id="UP000294003"/>
    </source>
</evidence>
<dbReference type="CDD" id="cd00920">
    <property type="entry name" value="Cupredoxin"/>
    <property type="match status" value="1"/>
</dbReference>
<evidence type="ECO:0000256" key="2">
    <source>
        <dbReference type="SAM" id="SignalP"/>
    </source>
</evidence>
<gene>
    <name evidence="3" type="ORF">DL762_003248</name>
</gene>
<dbReference type="InterPro" id="IPR052953">
    <property type="entry name" value="Ser-rich/MCO-related"/>
</dbReference>
<dbReference type="InterPro" id="IPR008972">
    <property type="entry name" value="Cupredoxin"/>
</dbReference>
<reference evidence="3 4" key="1">
    <citation type="submission" date="2018-06" db="EMBL/GenBank/DDBJ databases">
        <title>Complete Genomes of Monosporascus.</title>
        <authorList>
            <person name="Robinson A.J."/>
            <person name="Natvig D.O."/>
        </authorList>
    </citation>
    <scope>NUCLEOTIDE SEQUENCE [LARGE SCALE GENOMIC DNA]</scope>
    <source>
        <strain evidence="3 4">CBS 609.92</strain>
    </source>
</reference>
<dbReference type="SUPFAM" id="SSF49503">
    <property type="entry name" value="Cupredoxins"/>
    <property type="match status" value="1"/>
</dbReference>
<proteinExistence type="predicted"/>
<name>A0ABY0HBJ3_9PEZI</name>
<dbReference type="Gene3D" id="2.60.40.420">
    <property type="entry name" value="Cupredoxins - blue copper proteins"/>
    <property type="match status" value="1"/>
</dbReference>
<comment type="caution">
    <text evidence="3">The sequence shown here is derived from an EMBL/GenBank/DDBJ whole genome shotgun (WGS) entry which is preliminary data.</text>
</comment>
<dbReference type="Proteomes" id="UP000294003">
    <property type="component" value="Unassembled WGS sequence"/>
</dbReference>
<feature type="chain" id="PRO_5045148735" description="Extracellular serine-rich protein" evidence="2">
    <location>
        <begin position="16"/>
        <end position="306"/>
    </location>
</feature>
<feature type="compositionally biased region" description="Low complexity" evidence="1">
    <location>
        <begin position="222"/>
        <end position="241"/>
    </location>
</feature>
<feature type="region of interest" description="Disordered" evidence="1">
    <location>
        <begin position="189"/>
        <end position="288"/>
    </location>
</feature>
<evidence type="ECO:0000256" key="1">
    <source>
        <dbReference type="SAM" id="MobiDB-lite"/>
    </source>
</evidence>
<protein>
    <recommendedName>
        <fullName evidence="5">Extracellular serine-rich protein</fullName>
    </recommendedName>
</protein>
<feature type="compositionally biased region" description="Pro residues" evidence="1">
    <location>
        <begin position="242"/>
        <end position="260"/>
    </location>
</feature>
<dbReference type="EMBL" id="QJNS01000074">
    <property type="protein sequence ID" value="RYO89357.1"/>
    <property type="molecule type" value="Genomic_DNA"/>
</dbReference>
<feature type="compositionally biased region" description="Low complexity" evidence="1">
    <location>
        <begin position="273"/>
        <end position="288"/>
    </location>
</feature>
<feature type="signal peptide" evidence="2">
    <location>
        <begin position="1"/>
        <end position="15"/>
    </location>
</feature>
<evidence type="ECO:0000313" key="3">
    <source>
        <dbReference type="EMBL" id="RYO89357.1"/>
    </source>
</evidence>
<keyword evidence="2" id="KW-0732">Signal</keyword>
<dbReference type="PANTHER" id="PTHR34883:SF17">
    <property type="entry name" value="CUPREDOXIN"/>
    <property type="match status" value="1"/>
</dbReference>
<feature type="compositionally biased region" description="Pro residues" evidence="1">
    <location>
        <begin position="203"/>
        <end position="214"/>
    </location>
</feature>
<evidence type="ECO:0008006" key="5">
    <source>
        <dbReference type="Google" id="ProtNLM"/>
    </source>
</evidence>